<dbReference type="Pfam" id="PF12588">
    <property type="entry name" value="PSDC"/>
    <property type="match status" value="1"/>
</dbReference>
<protein>
    <recommendedName>
        <fullName evidence="1">L-tryptophan decarboxylase PsiD-like domain-containing protein</fullName>
    </recommendedName>
</protein>
<dbReference type="InterPro" id="IPR022237">
    <property type="entry name" value="PsiD-like"/>
</dbReference>
<evidence type="ECO:0000313" key="2">
    <source>
        <dbReference type="EMBL" id="KAG5919953.1"/>
    </source>
</evidence>
<evidence type="ECO:0000259" key="1">
    <source>
        <dbReference type="Pfam" id="PF12588"/>
    </source>
</evidence>
<name>A0A8K0J331_9HYPO</name>
<comment type="caution">
    <text evidence="2">The sequence shown here is derived from an EMBL/GenBank/DDBJ whole genome shotgun (WGS) entry which is preliminary data.</text>
</comment>
<sequence length="139" mass="16242">MVHQHGDHHAIPSQHHIRKPGAWLPADHRVHHEYLSQITRHLDERPREALTPALADFKRLIEGNARIYMYFVQMFDEIPRKHPYWSDPTGTRQVRDYDHMLLVLNHIVTRAPQWTLAAERVGVVGVPMCAIFDYPMATP</sequence>
<proteinExistence type="predicted"/>
<dbReference type="EMBL" id="SRPY01000640">
    <property type="protein sequence ID" value="KAG5919953.1"/>
    <property type="molecule type" value="Genomic_DNA"/>
</dbReference>
<reference evidence="2" key="1">
    <citation type="journal article" date="2020" name="bioRxiv">
        <title>Whole genome comparisons of ergot fungi reveals the divergence and evolution of species within the genus Claviceps are the result of varying mechanisms driving genome evolution and host range expansion.</title>
        <authorList>
            <person name="Wyka S.A."/>
            <person name="Mondo S.J."/>
            <person name="Liu M."/>
            <person name="Dettman J."/>
            <person name="Nalam V."/>
            <person name="Broders K.D."/>
        </authorList>
    </citation>
    <scope>NUCLEOTIDE SEQUENCE</scope>
    <source>
        <strain evidence="2">CCC 489</strain>
    </source>
</reference>
<organism evidence="2 3">
    <name type="scientific">Claviceps africana</name>
    <dbReference type="NCBI Taxonomy" id="83212"/>
    <lineage>
        <taxon>Eukaryota</taxon>
        <taxon>Fungi</taxon>
        <taxon>Dikarya</taxon>
        <taxon>Ascomycota</taxon>
        <taxon>Pezizomycotina</taxon>
        <taxon>Sordariomycetes</taxon>
        <taxon>Hypocreomycetidae</taxon>
        <taxon>Hypocreales</taxon>
        <taxon>Clavicipitaceae</taxon>
        <taxon>Claviceps</taxon>
    </lineage>
</organism>
<dbReference type="OrthoDB" id="5973539at2759"/>
<feature type="domain" description="L-tryptophan decarboxylase PsiD-like" evidence="1">
    <location>
        <begin position="52"/>
        <end position="139"/>
    </location>
</feature>
<dbReference type="Proteomes" id="UP000811619">
    <property type="component" value="Unassembled WGS sequence"/>
</dbReference>
<feature type="non-terminal residue" evidence="2">
    <location>
        <position position="139"/>
    </location>
</feature>
<gene>
    <name evidence="2" type="ORF">E4U42_006380</name>
</gene>
<dbReference type="AlphaFoldDB" id="A0A8K0J331"/>
<keyword evidence="3" id="KW-1185">Reference proteome</keyword>
<accession>A0A8K0J331</accession>
<evidence type="ECO:0000313" key="3">
    <source>
        <dbReference type="Proteomes" id="UP000811619"/>
    </source>
</evidence>